<dbReference type="AlphaFoldDB" id="Q69P29"/>
<evidence type="ECO:0000313" key="3">
    <source>
        <dbReference type="Proteomes" id="UP000000763"/>
    </source>
</evidence>
<evidence type="ECO:0000313" key="2">
    <source>
        <dbReference type="EMBL" id="BAD36173.1"/>
    </source>
</evidence>
<feature type="compositionally biased region" description="Gly residues" evidence="1">
    <location>
        <begin position="23"/>
        <end position="40"/>
    </location>
</feature>
<proteinExistence type="predicted"/>
<dbReference type="Proteomes" id="UP000000763">
    <property type="component" value="Chromosome 9"/>
</dbReference>
<name>Q69P29_ORYSJ</name>
<accession>Q69P29</accession>
<reference evidence="3" key="1">
    <citation type="journal article" date="2005" name="Nature">
        <title>The map-based sequence of the rice genome.</title>
        <authorList>
            <consortium name="International rice genome sequencing project (IRGSP)"/>
            <person name="Matsumoto T."/>
            <person name="Wu J."/>
            <person name="Kanamori H."/>
            <person name="Katayose Y."/>
            <person name="Fujisawa M."/>
            <person name="Namiki N."/>
            <person name="Mizuno H."/>
            <person name="Yamamoto K."/>
            <person name="Antonio B.A."/>
            <person name="Baba T."/>
            <person name="Sakata K."/>
            <person name="Nagamura Y."/>
            <person name="Aoki H."/>
            <person name="Arikawa K."/>
            <person name="Arita K."/>
            <person name="Bito T."/>
            <person name="Chiden Y."/>
            <person name="Fujitsuka N."/>
            <person name="Fukunaka R."/>
            <person name="Hamada M."/>
            <person name="Harada C."/>
            <person name="Hayashi A."/>
            <person name="Hijishita S."/>
            <person name="Honda M."/>
            <person name="Hosokawa S."/>
            <person name="Ichikawa Y."/>
            <person name="Idonuma A."/>
            <person name="Iijima M."/>
            <person name="Ikeda M."/>
            <person name="Ikeno M."/>
            <person name="Ito K."/>
            <person name="Ito S."/>
            <person name="Ito T."/>
            <person name="Ito Y."/>
            <person name="Ito Y."/>
            <person name="Iwabuchi A."/>
            <person name="Kamiya K."/>
            <person name="Karasawa W."/>
            <person name="Kurita K."/>
            <person name="Katagiri S."/>
            <person name="Kikuta A."/>
            <person name="Kobayashi H."/>
            <person name="Kobayashi N."/>
            <person name="Machita K."/>
            <person name="Maehara T."/>
            <person name="Masukawa M."/>
            <person name="Mizubayashi T."/>
            <person name="Mukai Y."/>
            <person name="Nagasaki H."/>
            <person name="Nagata Y."/>
            <person name="Naito S."/>
            <person name="Nakashima M."/>
            <person name="Nakama Y."/>
            <person name="Nakamichi Y."/>
            <person name="Nakamura M."/>
            <person name="Meguro A."/>
            <person name="Negishi M."/>
            <person name="Ohta I."/>
            <person name="Ohta T."/>
            <person name="Okamoto M."/>
            <person name="Ono N."/>
            <person name="Saji S."/>
            <person name="Sakaguchi M."/>
            <person name="Sakai K."/>
            <person name="Shibata M."/>
            <person name="Shimokawa T."/>
            <person name="Song J."/>
            <person name="Takazaki Y."/>
            <person name="Terasawa K."/>
            <person name="Tsugane M."/>
            <person name="Tsuji K."/>
            <person name="Ueda S."/>
            <person name="Waki K."/>
            <person name="Yamagata H."/>
            <person name="Yamamoto M."/>
            <person name="Yamamoto S."/>
            <person name="Yamane H."/>
            <person name="Yoshiki S."/>
            <person name="Yoshihara R."/>
            <person name="Yukawa K."/>
            <person name="Zhong H."/>
            <person name="Yano M."/>
            <person name="Yuan Q."/>
            <person name="Ouyang S."/>
            <person name="Liu J."/>
            <person name="Jones K.M."/>
            <person name="Gansberger K."/>
            <person name="Moffat K."/>
            <person name="Hill J."/>
            <person name="Bera J."/>
            <person name="Fadrosh D."/>
            <person name="Jin S."/>
            <person name="Johri S."/>
            <person name="Kim M."/>
            <person name="Overton L."/>
            <person name="Reardon M."/>
            <person name="Tsitrin T."/>
            <person name="Vuong H."/>
            <person name="Weaver B."/>
            <person name="Ciecko A."/>
            <person name="Tallon L."/>
            <person name="Jackson J."/>
            <person name="Pai G."/>
            <person name="Aken S.V."/>
            <person name="Utterback T."/>
            <person name="Reidmuller S."/>
            <person name="Feldblyum T."/>
            <person name="Hsiao J."/>
            <person name="Zismann V."/>
            <person name="Iobst S."/>
            <person name="de Vazeille A.R."/>
            <person name="Buell C.R."/>
            <person name="Ying K."/>
            <person name="Li Y."/>
            <person name="Lu T."/>
            <person name="Huang Y."/>
            <person name="Zhao Q."/>
            <person name="Feng Q."/>
            <person name="Zhang L."/>
            <person name="Zhu J."/>
            <person name="Weng Q."/>
            <person name="Mu J."/>
            <person name="Lu Y."/>
            <person name="Fan D."/>
            <person name="Liu Y."/>
            <person name="Guan J."/>
            <person name="Zhang Y."/>
            <person name="Yu S."/>
            <person name="Liu X."/>
            <person name="Zhang Y."/>
            <person name="Hong G."/>
            <person name="Han B."/>
            <person name="Choisne N."/>
            <person name="Demange N."/>
            <person name="Orjeda G."/>
            <person name="Samain S."/>
            <person name="Cattolico L."/>
            <person name="Pelletier E."/>
            <person name="Couloux A."/>
            <person name="Segurens B."/>
            <person name="Wincker P."/>
            <person name="D'Hont A."/>
            <person name="Scarpelli C."/>
            <person name="Weissenbach J."/>
            <person name="Salanoubat M."/>
            <person name="Quetier F."/>
            <person name="Yu Y."/>
            <person name="Kim H.R."/>
            <person name="Rambo T."/>
            <person name="Currie J."/>
            <person name="Collura K."/>
            <person name="Luo M."/>
            <person name="Yang T."/>
            <person name="Ammiraju J.S.S."/>
            <person name="Engler F."/>
            <person name="Soderlund C."/>
            <person name="Wing R.A."/>
            <person name="Palmer L.E."/>
            <person name="de la Bastide M."/>
            <person name="Spiegel L."/>
            <person name="Nascimento L."/>
            <person name="Zutavern T."/>
            <person name="O'Shaughnessy A."/>
            <person name="Dike S."/>
            <person name="Dedhia N."/>
            <person name="Preston R."/>
            <person name="Balija V."/>
            <person name="McCombie W.R."/>
            <person name="Chow T."/>
            <person name="Chen H."/>
            <person name="Chung M."/>
            <person name="Chen C."/>
            <person name="Shaw J."/>
            <person name="Wu H."/>
            <person name="Hsiao K."/>
            <person name="Chao Y."/>
            <person name="Chu M."/>
            <person name="Cheng C."/>
            <person name="Hour A."/>
            <person name="Lee P."/>
            <person name="Lin S."/>
            <person name="Lin Y."/>
            <person name="Liou J."/>
            <person name="Liu S."/>
            <person name="Hsing Y."/>
            <person name="Raghuvanshi S."/>
            <person name="Mohanty A."/>
            <person name="Bharti A.K."/>
            <person name="Gaur A."/>
            <person name="Gupta V."/>
            <person name="Kumar D."/>
            <person name="Ravi V."/>
            <person name="Vij S."/>
            <person name="Kapur A."/>
            <person name="Khurana P."/>
            <person name="Khurana P."/>
            <person name="Khurana J.P."/>
            <person name="Tyagi A.K."/>
            <person name="Gaikwad K."/>
            <person name="Singh A."/>
            <person name="Dalal V."/>
            <person name="Srivastava S."/>
            <person name="Dixit A."/>
            <person name="Pal A.K."/>
            <person name="Ghazi I.A."/>
            <person name="Yadav M."/>
            <person name="Pandit A."/>
            <person name="Bhargava A."/>
            <person name="Sureshbabu K."/>
            <person name="Batra K."/>
            <person name="Sharma T.R."/>
            <person name="Mohapatra T."/>
            <person name="Singh N.K."/>
            <person name="Messing J."/>
            <person name="Nelson A.B."/>
            <person name="Fuks G."/>
            <person name="Kavchok S."/>
            <person name="Keizer G."/>
            <person name="Linton E."/>
            <person name="Llaca V."/>
            <person name="Song R."/>
            <person name="Tanyolac B."/>
            <person name="Young S."/>
            <person name="Ho-Il K."/>
            <person name="Hahn J.H."/>
            <person name="Sangsakoo G."/>
            <person name="Vanavichit A."/>
            <person name="de Mattos Luiz.A.T."/>
            <person name="Zimmer P.D."/>
            <person name="Malone G."/>
            <person name="Dellagostin O."/>
            <person name="de Oliveira A.C."/>
            <person name="Bevan M."/>
            <person name="Bancroft I."/>
            <person name="Minx P."/>
            <person name="Cordum H."/>
            <person name="Wilson R."/>
            <person name="Cheng Z."/>
            <person name="Jin W."/>
            <person name="Jiang J."/>
            <person name="Leong S.A."/>
            <person name="Iwama H."/>
            <person name="Gojobori T."/>
            <person name="Itoh T."/>
            <person name="Niimura Y."/>
            <person name="Fujii Y."/>
            <person name="Habara T."/>
            <person name="Sakai H."/>
            <person name="Sato Y."/>
            <person name="Wilson G."/>
            <person name="Kumar K."/>
            <person name="McCouch S."/>
            <person name="Juretic N."/>
            <person name="Hoen D."/>
            <person name="Wright S."/>
            <person name="Bruskiewich R."/>
            <person name="Bureau T."/>
            <person name="Miyao A."/>
            <person name="Hirochika H."/>
            <person name="Nishikawa T."/>
            <person name="Kadowaki K."/>
            <person name="Sugiura M."/>
            <person name="Burr B."/>
            <person name="Sasaki T."/>
        </authorList>
    </citation>
    <scope>NUCLEOTIDE SEQUENCE [LARGE SCALE GENOMIC DNA]</scope>
    <source>
        <strain evidence="3">cv. Nipponbare</strain>
    </source>
</reference>
<organism evidence="2 3">
    <name type="scientific">Oryza sativa subsp. japonica</name>
    <name type="common">Rice</name>
    <dbReference type="NCBI Taxonomy" id="39947"/>
    <lineage>
        <taxon>Eukaryota</taxon>
        <taxon>Viridiplantae</taxon>
        <taxon>Streptophyta</taxon>
        <taxon>Embryophyta</taxon>
        <taxon>Tracheophyta</taxon>
        <taxon>Spermatophyta</taxon>
        <taxon>Magnoliopsida</taxon>
        <taxon>Liliopsida</taxon>
        <taxon>Poales</taxon>
        <taxon>Poaceae</taxon>
        <taxon>BOP clade</taxon>
        <taxon>Oryzoideae</taxon>
        <taxon>Oryzeae</taxon>
        <taxon>Oryzinae</taxon>
        <taxon>Oryza</taxon>
        <taxon>Oryza sativa</taxon>
    </lineage>
</organism>
<gene>
    <name evidence="2" type="primary">P0450F09.17</name>
</gene>
<protein>
    <submittedName>
        <fullName evidence="2">Uncharacterized protein</fullName>
    </submittedName>
</protein>
<feature type="region of interest" description="Disordered" evidence="1">
    <location>
        <begin position="1"/>
        <end position="51"/>
    </location>
</feature>
<dbReference type="EMBL" id="AP005586">
    <property type="protein sequence ID" value="BAD36173.1"/>
    <property type="molecule type" value="Genomic_DNA"/>
</dbReference>
<reference evidence="3" key="2">
    <citation type="journal article" date="2008" name="Nucleic Acids Res.">
        <title>The rice annotation project database (RAP-DB): 2008 update.</title>
        <authorList>
            <consortium name="The rice annotation project (RAP)"/>
        </authorList>
    </citation>
    <scope>GENOME REANNOTATION</scope>
    <source>
        <strain evidence="3">cv. Nipponbare</strain>
    </source>
</reference>
<evidence type="ECO:0000256" key="1">
    <source>
        <dbReference type="SAM" id="MobiDB-lite"/>
    </source>
</evidence>
<sequence length="79" mass="8086">MSATTLAGNRGGRRRRIQWRAGRGAGRGGRLSGEAGGGAQRRGETGGAAAWGMATAVRRSSGRRGVGMARRGGPVICTY</sequence>